<evidence type="ECO:0000256" key="6">
    <source>
        <dbReference type="PROSITE-ProRule" id="PRU00433"/>
    </source>
</evidence>
<feature type="domain" description="Cytochrome c" evidence="8">
    <location>
        <begin position="2036"/>
        <end position="2140"/>
    </location>
</feature>
<reference evidence="10 11" key="1">
    <citation type="submission" date="2018-07" db="EMBL/GenBank/DDBJ databases">
        <title>Comparative genomes isolates from brazilian mangrove.</title>
        <authorList>
            <person name="De Araujo J.E."/>
            <person name="Taketani R.G."/>
            <person name="Silva M.C.P."/>
            <person name="Lourenco M.V."/>
            <person name="Oliveira V.M."/>
            <person name="Andreote F.D."/>
        </authorList>
    </citation>
    <scope>NUCLEOTIDE SEQUENCE [LARGE SCALE GENOMIC DNA]</scope>
    <source>
        <strain evidence="10 11">HEX PRIS-MGV</strain>
    </source>
</reference>
<dbReference type="RefSeq" id="WP_114367345.1">
    <property type="nucleotide sequence ID" value="NZ_QPEX01000010.1"/>
</dbReference>
<evidence type="ECO:0000259" key="9">
    <source>
        <dbReference type="PROSITE" id="PS51820"/>
    </source>
</evidence>
<dbReference type="Pfam" id="PF00034">
    <property type="entry name" value="Cytochrom_C"/>
    <property type="match status" value="1"/>
</dbReference>
<protein>
    <recommendedName>
        <fullName evidence="12">Trehalose utilization</fullName>
    </recommendedName>
</protein>
<dbReference type="Pfam" id="PF20601">
    <property type="entry name" value="DUF6797"/>
    <property type="match status" value="1"/>
</dbReference>
<dbReference type="SUPFAM" id="SSF49899">
    <property type="entry name" value="Concanavalin A-like lectins/glucanases"/>
    <property type="match status" value="1"/>
</dbReference>
<dbReference type="Gene3D" id="3.90.182.10">
    <property type="entry name" value="Toxin - Anthrax Protective Antigen,domain 1"/>
    <property type="match status" value="1"/>
</dbReference>
<evidence type="ECO:0000313" key="11">
    <source>
        <dbReference type="Proteomes" id="UP000253562"/>
    </source>
</evidence>
<dbReference type="Gene3D" id="3.40.50.880">
    <property type="match status" value="2"/>
</dbReference>
<dbReference type="InterPro" id="IPR013320">
    <property type="entry name" value="ConA-like_dom_sf"/>
</dbReference>
<keyword evidence="3 7" id="KW-0732">Signal</keyword>
<dbReference type="Gene3D" id="2.60.120.200">
    <property type="match status" value="1"/>
</dbReference>
<feature type="domain" description="Cytochrome c" evidence="8">
    <location>
        <begin position="1848"/>
        <end position="2014"/>
    </location>
</feature>
<dbReference type="PANTHER" id="PTHR33546">
    <property type="entry name" value="LARGE, MULTIFUNCTIONAL SECRETED PROTEIN-RELATED"/>
    <property type="match status" value="1"/>
</dbReference>
<feature type="domain" description="PA14" evidence="9">
    <location>
        <begin position="1502"/>
        <end position="1631"/>
    </location>
</feature>
<feature type="domain" description="Cytochrome c" evidence="8">
    <location>
        <begin position="1645"/>
        <end position="1737"/>
    </location>
</feature>
<evidence type="ECO:0000256" key="4">
    <source>
        <dbReference type="ARBA" id="ARBA00023004"/>
    </source>
</evidence>
<dbReference type="InterPro" id="IPR036280">
    <property type="entry name" value="Multihaem_cyt_sf"/>
</dbReference>
<dbReference type="Pfam" id="PF07691">
    <property type="entry name" value="PA14"/>
    <property type="match status" value="1"/>
</dbReference>
<comment type="caution">
    <text evidence="10">The sequence shown here is derived from an EMBL/GenBank/DDBJ whole genome shotgun (WGS) entry which is preliminary data.</text>
</comment>
<dbReference type="Pfam" id="PF13385">
    <property type="entry name" value="Laminin_G_3"/>
    <property type="match status" value="1"/>
</dbReference>
<dbReference type="InterPro" id="IPR011041">
    <property type="entry name" value="Quinoprot_gluc/sorb_DH_b-prop"/>
</dbReference>
<dbReference type="InterPro" id="IPR006558">
    <property type="entry name" value="LamG-like"/>
</dbReference>
<feature type="chain" id="PRO_5016736122" description="Trehalose utilization" evidence="7">
    <location>
        <begin position="21"/>
        <end position="2142"/>
    </location>
</feature>
<keyword evidence="5" id="KW-1015">Disulfide bond</keyword>
<evidence type="ECO:0000313" key="10">
    <source>
        <dbReference type="EMBL" id="RCS54279.1"/>
    </source>
</evidence>
<dbReference type="InterPro" id="IPR011042">
    <property type="entry name" value="6-blade_b-propeller_TolB-like"/>
</dbReference>
<dbReference type="Gene3D" id="1.10.760.10">
    <property type="entry name" value="Cytochrome c-like domain"/>
    <property type="match status" value="4"/>
</dbReference>
<evidence type="ECO:0000259" key="8">
    <source>
        <dbReference type="PROSITE" id="PS51007"/>
    </source>
</evidence>
<name>A0A368KV84_9BACT</name>
<dbReference type="GO" id="GO:0009055">
    <property type="term" value="F:electron transfer activity"/>
    <property type="evidence" value="ECO:0007669"/>
    <property type="project" value="InterPro"/>
</dbReference>
<dbReference type="GO" id="GO:0046872">
    <property type="term" value="F:metal ion binding"/>
    <property type="evidence" value="ECO:0007669"/>
    <property type="project" value="UniProtKB-KW"/>
</dbReference>
<dbReference type="SUPFAM" id="SSF46626">
    <property type="entry name" value="Cytochrome c"/>
    <property type="match status" value="2"/>
</dbReference>
<dbReference type="InterPro" id="IPR009056">
    <property type="entry name" value="Cyt_c-like_dom"/>
</dbReference>
<sequence length="2142" mass="235924">MSCHAASVLVLGFLATFLGAGNVRASEEPGSGDQARKIVLIAGEKSHGPLGNGIHDYPWSVKLLKVMFDNSNVADQVRVEYHLNGWPADPATLDDADTIVVISDGRDGDNYEEAPHFKSPQNTAIIQKQIDRGCGFVTFHFSTFAADEHAQQILDWSGAYFDWEEDGKRNWYSAIQTQTAAMKLSTPEHPISRGVKPFTLREEFYFNLRFRPNDAQLRPLAKVPTLPGRDEEGKVVAWAKQRDNGGRGFGTTCGHFYDNWKNEDFRKLVMNGIAWSAQVDIPEEGVVTSFFSHDQVDAALAGVEGTTQAKVDDRPIRVLILTGAHHPGHAWQDTTPILEQALLHDSRAKVTISRNIEDLATVKHSDYDLLVLNYCNWMLPGLSEAAKANFLNYLEAGGGLIIIHFANGAFHRSLPNEENTDWPEYRKICRRVWDHAGPSGHDRFGQFTVNITAAQHPITEGLADFQTTDELYFRQVGDLPIEVLATAKSNVTGDDEPMAFVYRYGNARVFQTVLGHAADSLRTPGTSELIRRAAAWVADRPQVAIDLPKMEEPKAPPGPPARFGQALDGPGGIFIDAKAEYRTPPLTVECWARLDSKNQYNILIANESKSSATHWELFTRAGDGILAAYVPGMKPDHVISSHDLCDGKWHYVAMQFEASRIRLSVDGKQVADQAVAFQNGDSQSGPLAIGTLVSKSFGHDGAIDEVRISKGIRDVSSIPESPLAADEATIGLWHLDEKPGATSYPDSSPLKNHAKVASAQASPAKKEEPNHFGKEVVGFDWTENDSVDNRWNEMEVGRFLASTIPLPEHPPICKALSISLGESEQAHVVYDTQTLSLRAGWTGDFLKFNPARFGLISSPAMAGKIEFVSAEPQGWQQPVAWQGYYQHGDALVLSYRVGDRQVLELPSLENNKTFGRTLRISAGTSDSIMNLGRFGNDVQIRSIHGTPAAIATLGDRLIGLSVQGVSLSQLSVSSQGTIQLTIPASQENKRLKVLMQAGASSQMPEFEKVIASSAPPQDIAELTSPGEPRWTEAIVTKGQLGAEEGPYALDTITLPFDNPYQALMFVGGHDFFANGDLALCTVHGDVWRVSGVDQTLETLHWKRMATGLFQPLGLRIVNDIVHVLGRDQITKLHDTNQDGEADYYENFCNLYETSPGGHDYVTCLETDPEGNFYLIHATQGVVRISRDGTQMQIVASGLRNPNGLAVGPQGTITASPQEGNWTPASCIVHVTPGGYYGFGGPQIASDRPLGYDPPLCWIPRLRDNSSGGQVWVTSDDWGPLQGQLIHFSYGKCRMMLVPVETIAGQMQGGTVEFPLAFDSGVMRGRFSPHDGQLYVSGLNGWVTAAQKDGCLQRVRYTGSSVAMPVEVKTLQNGLALTFSEPLDRELAEDPGNYSLSQWNYRYSSQYGSLDYRVSDPRQEGHDTVDVLSATLLEDDRTLFLELAQVQPVDQLAVEYALATADGQAIRQTLAYTIYHVHPDRIAESRITRKQNRGTLDPSIQAQLQQGLLYQFKQGTQRDTRNARMAALWVSAEHPPTPFMVPGPFQATATGYLLVPLKGNYRFRLKGNGSAELFINGQPVTSLDQNNGAQAALHKGYNRLEIRYEAPPQGNASFLLRWASDQFAEEPVPPELLWSDSHDSALAHGELLREGRTLVATRQCFACHAPGGAIDAAQFAMPELQMRAPDLTAASGRLNADWIARWVLDPHALRDSATMPKLLDPKSPKDQQTAADLAAFLAGDSHPASVPTSEQQEQQVEVGELLFEDLGCIACHRLNDPTEEDEFSRLSLLDISHKFSHESLNQFLRAPGKHHPTTRMPDFRLSDQEATALVAYLQSQEQRDLPDLHLPPGNARQGAAAFQSLGCIQCHANEQLPPDDFTPTAMQRFDQGCLGDPASHVPNYEFTAQQIDALREFLKTDQSSLTRVSAAEASRRVVAALNCVACHSRDDQQSPRGLIVMEEGFRGLAPESLPNLTWAGDKLYHDWTRQLLAGQNQHPTRQWLKARMPAFPEYASTISEGLAAEHGHSTDEPVTHTYDTKLAEIGNQLSQKGALDCRQCHAVGKEMPHGDENTKIALGINFADVRARLRPDFYHRFVLDPPRYDLMTKMPKLSADGKTTKVEKIFQGNADQQFEALWHFIQSTEAP</sequence>
<dbReference type="InterPro" id="IPR011658">
    <property type="entry name" value="PA14_dom"/>
</dbReference>
<dbReference type="EMBL" id="QPEX01000010">
    <property type="protein sequence ID" value="RCS54279.1"/>
    <property type="molecule type" value="Genomic_DNA"/>
</dbReference>
<accession>A0A368KV84</accession>
<dbReference type="SUPFAM" id="SSF50952">
    <property type="entry name" value="Soluble quinoprotein glucose dehydrogenase"/>
    <property type="match status" value="1"/>
</dbReference>
<dbReference type="InterPro" id="IPR036909">
    <property type="entry name" value="Cyt_c-like_dom_sf"/>
</dbReference>
<dbReference type="SUPFAM" id="SSF52317">
    <property type="entry name" value="Class I glutamine amidotransferase-like"/>
    <property type="match status" value="2"/>
</dbReference>
<dbReference type="InterPro" id="IPR029062">
    <property type="entry name" value="Class_I_gatase-like"/>
</dbReference>
<dbReference type="PROSITE" id="PS51007">
    <property type="entry name" value="CYTC"/>
    <property type="match status" value="4"/>
</dbReference>
<organism evidence="10 11">
    <name type="scientific">Bremerella cremea</name>
    <dbReference type="NCBI Taxonomy" id="1031537"/>
    <lineage>
        <taxon>Bacteria</taxon>
        <taxon>Pseudomonadati</taxon>
        <taxon>Planctomycetota</taxon>
        <taxon>Planctomycetia</taxon>
        <taxon>Pirellulales</taxon>
        <taxon>Pirellulaceae</taxon>
        <taxon>Bremerella</taxon>
    </lineage>
</organism>
<dbReference type="SUPFAM" id="SSF56988">
    <property type="entry name" value="Anthrax protective antigen"/>
    <property type="match status" value="1"/>
</dbReference>
<keyword evidence="2 6" id="KW-0479">Metal-binding</keyword>
<dbReference type="GO" id="GO:0020037">
    <property type="term" value="F:heme binding"/>
    <property type="evidence" value="ECO:0007669"/>
    <property type="project" value="InterPro"/>
</dbReference>
<evidence type="ECO:0000256" key="3">
    <source>
        <dbReference type="ARBA" id="ARBA00022729"/>
    </source>
</evidence>
<dbReference type="Pfam" id="PF06283">
    <property type="entry name" value="ThuA"/>
    <property type="match status" value="2"/>
</dbReference>
<evidence type="ECO:0000256" key="7">
    <source>
        <dbReference type="SAM" id="SignalP"/>
    </source>
</evidence>
<dbReference type="Proteomes" id="UP000253562">
    <property type="component" value="Unassembled WGS sequence"/>
</dbReference>
<keyword evidence="1 6" id="KW-0349">Heme</keyword>
<dbReference type="SMART" id="SM00560">
    <property type="entry name" value="LamGL"/>
    <property type="match status" value="1"/>
</dbReference>
<dbReference type="InterPro" id="IPR029010">
    <property type="entry name" value="ThuA-like"/>
</dbReference>
<dbReference type="OrthoDB" id="219211at2"/>
<dbReference type="PROSITE" id="PS51820">
    <property type="entry name" value="PA14"/>
    <property type="match status" value="1"/>
</dbReference>
<evidence type="ECO:0000256" key="1">
    <source>
        <dbReference type="ARBA" id="ARBA00022617"/>
    </source>
</evidence>
<keyword evidence="4 6" id="KW-0408">Iron</keyword>
<feature type="signal peptide" evidence="7">
    <location>
        <begin position="1"/>
        <end position="20"/>
    </location>
</feature>
<proteinExistence type="predicted"/>
<dbReference type="Gene3D" id="2.120.10.30">
    <property type="entry name" value="TolB, C-terminal domain"/>
    <property type="match status" value="1"/>
</dbReference>
<evidence type="ECO:0000256" key="5">
    <source>
        <dbReference type="ARBA" id="ARBA00023157"/>
    </source>
</evidence>
<dbReference type="SUPFAM" id="SSF48695">
    <property type="entry name" value="Multiheme cytochromes"/>
    <property type="match status" value="1"/>
</dbReference>
<dbReference type="PANTHER" id="PTHR33546:SF1">
    <property type="entry name" value="LARGE, MULTIFUNCTIONAL SECRETED PROTEIN"/>
    <property type="match status" value="1"/>
</dbReference>
<evidence type="ECO:0000256" key="2">
    <source>
        <dbReference type="ARBA" id="ARBA00022723"/>
    </source>
</evidence>
<dbReference type="SMART" id="SM00758">
    <property type="entry name" value="PA14"/>
    <property type="match status" value="1"/>
</dbReference>
<gene>
    <name evidence="10" type="ORF">DTL42_03800</name>
</gene>
<dbReference type="InterPro" id="IPR037524">
    <property type="entry name" value="PA14/GLEYA"/>
</dbReference>
<feature type="domain" description="Cytochrome c" evidence="8">
    <location>
        <begin position="1753"/>
        <end position="1836"/>
    </location>
</feature>
<dbReference type="InterPro" id="IPR046476">
    <property type="entry name" value="DUF6797"/>
</dbReference>
<evidence type="ECO:0008006" key="12">
    <source>
        <dbReference type="Google" id="ProtNLM"/>
    </source>
</evidence>